<evidence type="ECO:0000259" key="1">
    <source>
        <dbReference type="Pfam" id="PF13614"/>
    </source>
</evidence>
<sequence>MPMTVLEPLGGLTDPLDVVREWRVDELLGAADLDAALEQLDYNRDLRAQIYVPPSLGEFPAAFAGEHRVYVCVNQKGGAGKTTTSVELACAWVAMGYTVRLIDADPQDASLSAWLTPVYGDTPEGERFDLTDVMFNRRSLDEATYYTNIQGLYIVPSGETLGQVEYDPKAGRDGSLRGAIRKSKAPVDITIIDAPPALGKLSINGLIAADEVIVPLKVGALDKKALKELHDTIRAVQDDANPDLFVRAAVMTAWDKSKFAGKVAAQLRTDYPEAIVAPVRRSVKAAEAPDHGVPVRVFHPAAKATGDYDQLARTLLPAKGATAA</sequence>
<dbReference type="InterPro" id="IPR050678">
    <property type="entry name" value="DNA_Partitioning_ATPase"/>
</dbReference>
<dbReference type="RefSeq" id="WP_138058332.1">
    <property type="nucleotide sequence ID" value="NZ_VAWE01000003.1"/>
</dbReference>
<reference evidence="2 3" key="1">
    <citation type="submission" date="2019-05" db="EMBL/GenBank/DDBJ databases">
        <title>Streptomyces marianii sp. nov., a novel marine actinomycete from southern coast of India.</title>
        <authorList>
            <person name="Iniyan A.M."/>
            <person name="Wink J."/>
            <person name="Ramprasad E."/>
            <person name="Ramana C.V."/>
            <person name="Bunk B."/>
            <person name="Sproer C."/>
            <person name="Joseph F.-J.R.S."/>
            <person name="Vincent S.G.P."/>
        </authorList>
    </citation>
    <scope>NUCLEOTIDE SEQUENCE [LARGE SCALE GENOMIC DNA]</scope>
    <source>
        <strain evidence="2 3">ICN19</strain>
    </source>
</reference>
<dbReference type="Gene3D" id="3.40.50.300">
    <property type="entry name" value="P-loop containing nucleotide triphosphate hydrolases"/>
    <property type="match status" value="1"/>
</dbReference>
<dbReference type="CDD" id="cd02042">
    <property type="entry name" value="ParAB_family"/>
    <property type="match status" value="1"/>
</dbReference>
<dbReference type="InterPro" id="IPR025669">
    <property type="entry name" value="AAA_dom"/>
</dbReference>
<evidence type="ECO:0000313" key="3">
    <source>
        <dbReference type="Proteomes" id="UP000305921"/>
    </source>
</evidence>
<dbReference type="Pfam" id="PF13614">
    <property type="entry name" value="AAA_31"/>
    <property type="match status" value="1"/>
</dbReference>
<gene>
    <name evidence="2" type="ORF">FEF34_39785</name>
</gene>
<accession>A0A5R9DVA3</accession>
<name>A0A5R9DVA3_9ACTN</name>
<dbReference type="PANTHER" id="PTHR13696:SF52">
    <property type="entry name" value="PARA FAMILY PROTEIN CT_582"/>
    <property type="match status" value="1"/>
</dbReference>
<comment type="caution">
    <text evidence="2">The sequence shown here is derived from an EMBL/GenBank/DDBJ whole genome shotgun (WGS) entry which is preliminary data.</text>
</comment>
<dbReference type="PANTHER" id="PTHR13696">
    <property type="entry name" value="P-LOOP CONTAINING NUCLEOSIDE TRIPHOSPHATE HYDROLASE"/>
    <property type="match status" value="1"/>
</dbReference>
<protein>
    <submittedName>
        <fullName evidence="2">ParA family protein</fullName>
    </submittedName>
</protein>
<dbReference type="EMBL" id="VAWE01000003">
    <property type="protein sequence ID" value="TLQ38962.1"/>
    <property type="molecule type" value="Genomic_DNA"/>
</dbReference>
<dbReference type="Proteomes" id="UP000305921">
    <property type="component" value="Unassembled WGS sequence"/>
</dbReference>
<evidence type="ECO:0000313" key="2">
    <source>
        <dbReference type="EMBL" id="TLQ38962.1"/>
    </source>
</evidence>
<dbReference type="InterPro" id="IPR027417">
    <property type="entry name" value="P-loop_NTPase"/>
</dbReference>
<dbReference type="OrthoDB" id="4278651at2"/>
<dbReference type="AlphaFoldDB" id="A0A5R9DVA3"/>
<feature type="domain" description="AAA" evidence="1">
    <location>
        <begin position="69"/>
        <end position="244"/>
    </location>
</feature>
<dbReference type="SUPFAM" id="SSF52540">
    <property type="entry name" value="P-loop containing nucleoside triphosphate hydrolases"/>
    <property type="match status" value="1"/>
</dbReference>
<proteinExistence type="predicted"/>
<organism evidence="2 3">
    <name type="scientific">Streptomyces marianii</name>
    <dbReference type="NCBI Taxonomy" id="1817406"/>
    <lineage>
        <taxon>Bacteria</taxon>
        <taxon>Bacillati</taxon>
        <taxon>Actinomycetota</taxon>
        <taxon>Actinomycetes</taxon>
        <taxon>Kitasatosporales</taxon>
        <taxon>Streptomycetaceae</taxon>
        <taxon>Streptomyces</taxon>
    </lineage>
</organism>
<keyword evidence="3" id="KW-1185">Reference proteome</keyword>